<dbReference type="EMBL" id="UYRR01003548">
    <property type="protein sequence ID" value="VDK20180.1"/>
    <property type="molecule type" value="Genomic_DNA"/>
</dbReference>
<dbReference type="Proteomes" id="UP000267096">
    <property type="component" value="Unassembled WGS sequence"/>
</dbReference>
<sequence length="127" mass="14564">MNDNDELIIEDDKNENLTNNRSDSLTSLNGSVEINVGNRQLSKEYSMDIDDVEVEDASNRRGRLRRLTMPLIYQMYESQYDDLSGTVVGPDSPHFRPELASETLRKALSGIGEFQLIISTERRFVRH</sequence>
<evidence type="ECO:0000313" key="1">
    <source>
        <dbReference type="EMBL" id="VDK20180.1"/>
    </source>
</evidence>
<reference evidence="1 2" key="2">
    <citation type="submission" date="2018-11" db="EMBL/GenBank/DDBJ databases">
        <authorList>
            <consortium name="Pathogen Informatics"/>
        </authorList>
    </citation>
    <scope>NUCLEOTIDE SEQUENCE [LARGE SCALE GENOMIC DNA]</scope>
</reference>
<evidence type="ECO:0000313" key="2">
    <source>
        <dbReference type="Proteomes" id="UP000267096"/>
    </source>
</evidence>
<name>A0A0M3J5A4_ANISI</name>
<protein>
    <submittedName>
        <fullName evidence="3">DUF3263 domain-containing protein</fullName>
    </submittedName>
</protein>
<accession>A0A0M3J5A4</accession>
<reference evidence="3" key="1">
    <citation type="submission" date="2017-02" db="UniProtKB">
        <authorList>
            <consortium name="WormBaseParasite"/>
        </authorList>
    </citation>
    <scope>IDENTIFICATION</scope>
</reference>
<dbReference type="WBParaSite" id="ASIM_0000273401-mRNA-1">
    <property type="protein sequence ID" value="ASIM_0000273401-mRNA-1"/>
    <property type="gene ID" value="ASIM_0000273401"/>
</dbReference>
<gene>
    <name evidence="1" type="ORF">ASIM_LOCUS2587</name>
</gene>
<proteinExistence type="predicted"/>
<organism evidence="3">
    <name type="scientific">Anisakis simplex</name>
    <name type="common">Herring worm</name>
    <dbReference type="NCBI Taxonomy" id="6269"/>
    <lineage>
        <taxon>Eukaryota</taxon>
        <taxon>Metazoa</taxon>
        <taxon>Ecdysozoa</taxon>
        <taxon>Nematoda</taxon>
        <taxon>Chromadorea</taxon>
        <taxon>Rhabditida</taxon>
        <taxon>Spirurina</taxon>
        <taxon>Ascaridomorpha</taxon>
        <taxon>Ascaridoidea</taxon>
        <taxon>Anisakidae</taxon>
        <taxon>Anisakis</taxon>
        <taxon>Anisakis simplex complex</taxon>
    </lineage>
</organism>
<keyword evidence="2" id="KW-1185">Reference proteome</keyword>
<evidence type="ECO:0000313" key="3">
    <source>
        <dbReference type="WBParaSite" id="ASIM_0000273401-mRNA-1"/>
    </source>
</evidence>
<dbReference type="AlphaFoldDB" id="A0A0M3J5A4"/>
<dbReference type="OrthoDB" id="37886at2759"/>